<dbReference type="OrthoDB" id="5982228at2759"/>
<accession>A0A1Q9DMV8</accession>
<organism evidence="2 3">
    <name type="scientific">Symbiodinium microadriaticum</name>
    <name type="common">Dinoflagellate</name>
    <name type="synonym">Zooxanthella microadriatica</name>
    <dbReference type="NCBI Taxonomy" id="2951"/>
    <lineage>
        <taxon>Eukaryota</taxon>
        <taxon>Sar</taxon>
        <taxon>Alveolata</taxon>
        <taxon>Dinophyceae</taxon>
        <taxon>Suessiales</taxon>
        <taxon>Symbiodiniaceae</taxon>
        <taxon>Symbiodinium</taxon>
    </lineage>
</organism>
<proteinExistence type="predicted"/>
<gene>
    <name evidence="2" type="ORF">AK812_SmicGene21238</name>
</gene>
<dbReference type="Proteomes" id="UP000186817">
    <property type="component" value="Unassembled WGS sequence"/>
</dbReference>
<evidence type="ECO:0000313" key="2">
    <source>
        <dbReference type="EMBL" id="OLP96508.1"/>
    </source>
</evidence>
<reference evidence="2 3" key="1">
    <citation type="submission" date="2016-02" db="EMBL/GenBank/DDBJ databases">
        <title>Genome analysis of coral dinoflagellate symbionts highlights evolutionary adaptations to a symbiotic lifestyle.</title>
        <authorList>
            <person name="Aranda M."/>
            <person name="Li Y."/>
            <person name="Liew Y.J."/>
            <person name="Baumgarten S."/>
            <person name="Simakov O."/>
            <person name="Wilson M."/>
            <person name="Piel J."/>
            <person name="Ashoor H."/>
            <person name="Bougouffa S."/>
            <person name="Bajic V.B."/>
            <person name="Ryu T."/>
            <person name="Ravasi T."/>
            <person name="Bayer T."/>
            <person name="Micklem G."/>
            <person name="Kim H."/>
            <person name="Bhak J."/>
            <person name="Lajeunesse T.C."/>
            <person name="Voolstra C.R."/>
        </authorList>
    </citation>
    <scope>NUCLEOTIDE SEQUENCE [LARGE SCALE GENOMIC DNA]</scope>
    <source>
        <strain evidence="2 3">CCMP2467</strain>
    </source>
</reference>
<evidence type="ECO:0000256" key="1">
    <source>
        <dbReference type="SAM" id="MobiDB-lite"/>
    </source>
</evidence>
<feature type="compositionally biased region" description="Basic residues" evidence="1">
    <location>
        <begin position="192"/>
        <end position="203"/>
    </location>
</feature>
<keyword evidence="3" id="KW-1185">Reference proteome</keyword>
<dbReference type="AlphaFoldDB" id="A0A1Q9DMV8"/>
<feature type="region of interest" description="Disordered" evidence="1">
    <location>
        <begin position="192"/>
        <end position="222"/>
    </location>
</feature>
<comment type="caution">
    <text evidence="2">The sequence shown here is derived from an EMBL/GenBank/DDBJ whole genome shotgun (WGS) entry which is preliminary data.</text>
</comment>
<sequence length="263" mass="27794">MASNLGHGVHIDAGEIVQSTEWRRATRHMAFVSVAVCVSLLMLDDRWCSMTRQPARLRSLSMPGLVAIIYYSVAGGPFGTEDVISAAGRLVLGTEGAGLDPEAVDVFAHAAHDSPGAERGLVALHTPFSLPRLTCGQVWWGLATAGGLICVKGGHGRHKALPVRPAIHDEIFCSSAWGSGVGQARFTSLARHSSKPVRKQKMRRPADDCALPGHGGPLLAGPPVGTTSAVSWPSALRYATPTGGAVRSETGRALMLRKILKKE</sequence>
<dbReference type="EMBL" id="LSRX01000464">
    <property type="protein sequence ID" value="OLP96508.1"/>
    <property type="molecule type" value="Genomic_DNA"/>
</dbReference>
<evidence type="ECO:0000313" key="3">
    <source>
        <dbReference type="Proteomes" id="UP000186817"/>
    </source>
</evidence>
<protein>
    <submittedName>
        <fullName evidence="2">Uncharacterized protein</fullName>
    </submittedName>
</protein>
<name>A0A1Q9DMV8_SYMMI</name>